<keyword evidence="4" id="KW-1185">Reference proteome</keyword>
<organism evidence="1 3">
    <name type="scientific">Enterococcus raffinosus ATCC 49464</name>
    <dbReference type="NCBI Taxonomy" id="1158602"/>
    <lineage>
        <taxon>Bacteria</taxon>
        <taxon>Bacillati</taxon>
        <taxon>Bacillota</taxon>
        <taxon>Bacilli</taxon>
        <taxon>Lactobacillales</taxon>
        <taxon>Enterococcaceae</taxon>
        <taxon>Enterococcus</taxon>
    </lineage>
</organism>
<dbReference type="PATRIC" id="fig|1158602.3.peg.3021"/>
<dbReference type="RefSeq" id="WP_010746222.1">
    <property type="nucleotide sequence ID" value="NZ_ASWF01000003.1"/>
</dbReference>
<dbReference type="Proteomes" id="UP000013877">
    <property type="component" value="Unassembled WGS sequence"/>
</dbReference>
<dbReference type="OrthoDB" id="2896613at2"/>
<evidence type="ECO:0000313" key="3">
    <source>
        <dbReference type="Proteomes" id="UP000013877"/>
    </source>
</evidence>
<comment type="caution">
    <text evidence="1">The sequence shown here is derived from an EMBL/GenBank/DDBJ whole genome shotgun (WGS) entry which is preliminary data.</text>
</comment>
<accession>R2NYP9</accession>
<evidence type="ECO:0000313" key="2">
    <source>
        <dbReference type="EMBL" id="EOT76140.1"/>
    </source>
</evidence>
<dbReference type="Proteomes" id="UP000014158">
    <property type="component" value="Unassembled WGS sequence"/>
</dbReference>
<reference evidence="2 4" key="2">
    <citation type="submission" date="2013-03" db="EMBL/GenBank/DDBJ databases">
        <title>The Genome Sequence of Enterococcus raffinosus ATCC_49464 (PacBio/Illumina hybrid assembly).</title>
        <authorList>
            <consortium name="The Broad Institute Genomics Platform"/>
            <consortium name="The Broad Institute Genome Sequencing Center for Infectious Disease"/>
            <person name="Earl A."/>
            <person name="Russ C."/>
            <person name="Gilmore M."/>
            <person name="Surin D."/>
            <person name="Walker B."/>
            <person name="Young S."/>
            <person name="Zeng Q."/>
            <person name="Gargeya S."/>
            <person name="Fitzgerald M."/>
            <person name="Haas B."/>
            <person name="Abouelleil A."/>
            <person name="Allen A.W."/>
            <person name="Alvarado L."/>
            <person name="Arachchi H.M."/>
            <person name="Berlin A.M."/>
            <person name="Chapman S.B."/>
            <person name="Gainer-Dewar J."/>
            <person name="Goldberg J."/>
            <person name="Griggs A."/>
            <person name="Gujja S."/>
            <person name="Hansen M."/>
            <person name="Howarth C."/>
            <person name="Imamovic A."/>
            <person name="Ireland A."/>
            <person name="Larimer J."/>
            <person name="McCowan C."/>
            <person name="Murphy C."/>
            <person name="Pearson M."/>
            <person name="Poon T.W."/>
            <person name="Priest M."/>
            <person name="Roberts A."/>
            <person name="Saif S."/>
            <person name="Shea T."/>
            <person name="Sisk P."/>
            <person name="Sykes S."/>
            <person name="Wortman J."/>
            <person name="Nusbaum C."/>
            <person name="Birren B."/>
        </authorList>
    </citation>
    <scope>NUCLEOTIDE SEQUENCE [LARGE SCALE GENOMIC DNA]</scope>
    <source>
        <strain evidence="2 4">ATCC 49464</strain>
    </source>
</reference>
<gene>
    <name evidence="2" type="ORF">I590_02965</name>
    <name evidence="1" type="ORF">UAK_03022</name>
</gene>
<name>R2NYP9_9ENTE</name>
<sequence>MKAEDIQFLIELQEELNTQDKLCQADPRFWVIRDYKWVLIPSEYAETYRVYDNEGEDWSLDGFLDYLRDEDSYDDVFEKLEIPDDAVADFDLIDSIVDQINVDSGVHDFEIFGVVDEPFIVQDTMFLTNREAKEHIKSNYYHYTSRVHTYAMTAWRSPQVERLINILQKADFNQLLS</sequence>
<protein>
    <submittedName>
        <fullName evidence="1">Uncharacterized protein</fullName>
    </submittedName>
</protein>
<evidence type="ECO:0000313" key="1">
    <source>
        <dbReference type="EMBL" id="EOH76173.1"/>
    </source>
</evidence>
<proteinExistence type="predicted"/>
<dbReference type="AlphaFoldDB" id="R2NYP9"/>
<evidence type="ECO:0000313" key="4">
    <source>
        <dbReference type="Proteomes" id="UP000014158"/>
    </source>
</evidence>
<dbReference type="EMBL" id="ASWF01000003">
    <property type="protein sequence ID" value="EOT76140.1"/>
    <property type="molecule type" value="Genomic_DNA"/>
</dbReference>
<dbReference type="eggNOG" id="ENOG5034C56">
    <property type="taxonomic scope" value="Bacteria"/>
</dbReference>
<dbReference type="EMBL" id="AJAL01000015">
    <property type="protein sequence ID" value="EOH76173.1"/>
    <property type="molecule type" value="Genomic_DNA"/>
</dbReference>
<dbReference type="HOGENOM" id="CLU_093388_0_0_9"/>
<reference evidence="1 3" key="1">
    <citation type="submission" date="2013-02" db="EMBL/GenBank/DDBJ databases">
        <title>The Genome Sequence of Enterococcus raffinosus ATCC_49464.</title>
        <authorList>
            <consortium name="The Broad Institute Genome Sequencing Platform"/>
            <consortium name="The Broad Institute Genome Sequencing Center for Infectious Disease"/>
            <person name="Earl A.M."/>
            <person name="Gilmore M.S."/>
            <person name="Lebreton F."/>
            <person name="Walker B."/>
            <person name="Young S.K."/>
            <person name="Zeng Q."/>
            <person name="Gargeya S."/>
            <person name="Fitzgerald M."/>
            <person name="Haas B."/>
            <person name="Abouelleil A."/>
            <person name="Alvarado L."/>
            <person name="Arachchi H.M."/>
            <person name="Berlin A.M."/>
            <person name="Chapman S.B."/>
            <person name="Dewar J."/>
            <person name="Goldberg J."/>
            <person name="Griggs A."/>
            <person name="Gujja S."/>
            <person name="Hansen M."/>
            <person name="Howarth C."/>
            <person name="Imamovic A."/>
            <person name="Larimer J."/>
            <person name="McCowan C."/>
            <person name="Murphy C."/>
            <person name="Neiman D."/>
            <person name="Pearson M."/>
            <person name="Priest M."/>
            <person name="Roberts A."/>
            <person name="Saif S."/>
            <person name="Shea T."/>
            <person name="Sisk P."/>
            <person name="Sykes S."/>
            <person name="Wortman J."/>
            <person name="Nusbaum C."/>
            <person name="Birren B."/>
        </authorList>
    </citation>
    <scope>NUCLEOTIDE SEQUENCE [LARGE SCALE GENOMIC DNA]</scope>
    <source>
        <strain evidence="1 3">ATCC 49464</strain>
    </source>
</reference>